<reference evidence="2" key="3">
    <citation type="submission" date="2015-06" db="UniProtKB">
        <authorList>
            <consortium name="EnsemblMetazoa"/>
        </authorList>
    </citation>
    <scope>IDENTIFICATION</scope>
</reference>
<organism evidence="2 3">
    <name type="scientific">Helobdella robusta</name>
    <name type="common">Californian leech</name>
    <dbReference type="NCBI Taxonomy" id="6412"/>
    <lineage>
        <taxon>Eukaryota</taxon>
        <taxon>Metazoa</taxon>
        <taxon>Spiralia</taxon>
        <taxon>Lophotrochozoa</taxon>
        <taxon>Annelida</taxon>
        <taxon>Clitellata</taxon>
        <taxon>Hirudinea</taxon>
        <taxon>Rhynchobdellida</taxon>
        <taxon>Glossiphoniidae</taxon>
        <taxon>Helobdella</taxon>
    </lineage>
</organism>
<dbReference type="KEGG" id="hro:HELRODRAFT_182966"/>
<dbReference type="EMBL" id="KB097788">
    <property type="protein sequence ID" value="ESN89957.1"/>
    <property type="molecule type" value="Genomic_DNA"/>
</dbReference>
<dbReference type="EnsemblMetazoa" id="HelroT182966">
    <property type="protein sequence ID" value="HelroP182966"/>
    <property type="gene ID" value="HelroG182966"/>
</dbReference>
<accession>T1FJ02</accession>
<dbReference type="GeneID" id="20208801"/>
<gene>
    <name evidence="2" type="primary">20208801</name>
    <name evidence="1" type="ORF">HELRODRAFT_182966</name>
</gene>
<keyword evidence="3" id="KW-1185">Reference proteome</keyword>
<evidence type="ECO:0000313" key="3">
    <source>
        <dbReference type="Proteomes" id="UP000015101"/>
    </source>
</evidence>
<dbReference type="CTD" id="20208801"/>
<evidence type="ECO:0000313" key="2">
    <source>
        <dbReference type="EnsemblMetazoa" id="HelroP182966"/>
    </source>
</evidence>
<evidence type="ECO:0000313" key="1">
    <source>
        <dbReference type="EMBL" id="ESN89957.1"/>
    </source>
</evidence>
<dbReference type="AlphaFoldDB" id="T1FJ02"/>
<dbReference type="Proteomes" id="UP000015101">
    <property type="component" value="Unassembled WGS sequence"/>
</dbReference>
<dbReference type="InParanoid" id="T1FJ02"/>
<reference evidence="3" key="1">
    <citation type="submission" date="2012-12" db="EMBL/GenBank/DDBJ databases">
        <authorList>
            <person name="Hellsten U."/>
            <person name="Grimwood J."/>
            <person name="Chapman J.A."/>
            <person name="Shapiro H."/>
            <person name="Aerts A."/>
            <person name="Otillar R.P."/>
            <person name="Terry A.Y."/>
            <person name="Boore J.L."/>
            <person name="Simakov O."/>
            <person name="Marletaz F."/>
            <person name="Cho S.-J."/>
            <person name="Edsinger-Gonzales E."/>
            <person name="Havlak P."/>
            <person name="Kuo D.-H."/>
            <person name="Larsson T."/>
            <person name="Lv J."/>
            <person name="Arendt D."/>
            <person name="Savage R."/>
            <person name="Osoegawa K."/>
            <person name="de Jong P."/>
            <person name="Lindberg D.R."/>
            <person name="Seaver E.C."/>
            <person name="Weisblat D.A."/>
            <person name="Putnam N.H."/>
            <person name="Grigoriev I.V."/>
            <person name="Rokhsar D.S."/>
        </authorList>
    </citation>
    <scope>NUCLEOTIDE SEQUENCE</scope>
</reference>
<protein>
    <submittedName>
        <fullName evidence="1 2">Uncharacterized protein</fullName>
    </submittedName>
</protein>
<proteinExistence type="predicted"/>
<sequence>MSADTNGKQFFLFVLVEPVKSRLSRKMEDGSCDGGVWLMRGERRHPGGPSSIISTWSFRGTLYEGLKKNQTLTDAVTGSYITLKNDPLILTSLTTIPHGMKVSLQLISSADQ</sequence>
<dbReference type="RefSeq" id="XP_009031933.1">
    <property type="nucleotide sequence ID" value="XM_009033685.1"/>
</dbReference>
<dbReference type="EMBL" id="AMQM01008494">
    <property type="status" value="NOT_ANNOTATED_CDS"/>
    <property type="molecule type" value="Genomic_DNA"/>
</dbReference>
<dbReference type="HOGENOM" id="CLU_2148554_0_0_1"/>
<reference evidence="1 3" key="2">
    <citation type="journal article" date="2013" name="Nature">
        <title>Insights into bilaterian evolution from three spiralian genomes.</title>
        <authorList>
            <person name="Simakov O."/>
            <person name="Marletaz F."/>
            <person name="Cho S.J."/>
            <person name="Edsinger-Gonzales E."/>
            <person name="Havlak P."/>
            <person name="Hellsten U."/>
            <person name="Kuo D.H."/>
            <person name="Larsson T."/>
            <person name="Lv J."/>
            <person name="Arendt D."/>
            <person name="Savage R."/>
            <person name="Osoegawa K."/>
            <person name="de Jong P."/>
            <person name="Grimwood J."/>
            <person name="Chapman J.A."/>
            <person name="Shapiro H."/>
            <person name="Aerts A."/>
            <person name="Otillar R.P."/>
            <person name="Terry A.Y."/>
            <person name="Boore J.L."/>
            <person name="Grigoriev I.V."/>
            <person name="Lindberg D.R."/>
            <person name="Seaver E.C."/>
            <person name="Weisblat D.A."/>
            <person name="Putnam N.H."/>
            <person name="Rokhsar D.S."/>
        </authorList>
    </citation>
    <scope>NUCLEOTIDE SEQUENCE</scope>
</reference>
<name>T1FJ02_HELRO</name>